<dbReference type="PROSITE" id="PS00688">
    <property type="entry name" value="SIGMA54_INTERACT_3"/>
    <property type="match status" value="1"/>
</dbReference>
<keyword evidence="4" id="KW-0238">DNA-binding</keyword>
<dbReference type="InterPro" id="IPR003593">
    <property type="entry name" value="AAA+_ATPase"/>
</dbReference>
<proteinExistence type="predicted"/>
<dbReference type="Gene3D" id="1.10.8.60">
    <property type="match status" value="1"/>
</dbReference>
<dbReference type="SUPFAM" id="SSF46689">
    <property type="entry name" value="Homeodomain-like"/>
    <property type="match status" value="1"/>
</dbReference>
<organism evidence="7 8">
    <name type="scientific">Planctopirus hydrillae</name>
    <dbReference type="NCBI Taxonomy" id="1841610"/>
    <lineage>
        <taxon>Bacteria</taxon>
        <taxon>Pseudomonadati</taxon>
        <taxon>Planctomycetota</taxon>
        <taxon>Planctomycetia</taxon>
        <taxon>Planctomycetales</taxon>
        <taxon>Planctomycetaceae</taxon>
        <taxon>Planctopirus</taxon>
    </lineage>
</organism>
<dbReference type="Gene3D" id="1.10.10.60">
    <property type="entry name" value="Homeodomain-like"/>
    <property type="match status" value="1"/>
</dbReference>
<feature type="domain" description="Sigma-54 factor interaction" evidence="6">
    <location>
        <begin position="15"/>
        <end position="244"/>
    </location>
</feature>
<gene>
    <name evidence="7" type="ORF">A6X21_19510</name>
</gene>
<protein>
    <submittedName>
        <fullName evidence="7">Sigma-54-dependent Fis family transcriptional regulator</fullName>
    </submittedName>
</protein>
<dbReference type="EMBL" id="LYDR01000063">
    <property type="protein sequence ID" value="ODA32556.1"/>
    <property type="molecule type" value="Genomic_DNA"/>
</dbReference>
<dbReference type="GO" id="GO:0043565">
    <property type="term" value="F:sequence-specific DNA binding"/>
    <property type="evidence" value="ECO:0007669"/>
    <property type="project" value="InterPro"/>
</dbReference>
<evidence type="ECO:0000313" key="7">
    <source>
        <dbReference type="EMBL" id="ODA32556.1"/>
    </source>
</evidence>
<keyword evidence="8" id="KW-1185">Reference proteome</keyword>
<evidence type="ECO:0000259" key="6">
    <source>
        <dbReference type="PROSITE" id="PS50045"/>
    </source>
</evidence>
<evidence type="ECO:0000256" key="1">
    <source>
        <dbReference type="ARBA" id="ARBA00022741"/>
    </source>
</evidence>
<dbReference type="PROSITE" id="PS00675">
    <property type="entry name" value="SIGMA54_INTERACT_1"/>
    <property type="match status" value="1"/>
</dbReference>
<dbReference type="PANTHER" id="PTHR32071:SF122">
    <property type="entry name" value="SIGMA FACTOR"/>
    <property type="match status" value="1"/>
</dbReference>
<dbReference type="GO" id="GO:0006355">
    <property type="term" value="P:regulation of DNA-templated transcription"/>
    <property type="evidence" value="ECO:0007669"/>
    <property type="project" value="InterPro"/>
</dbReference>
<dbReference type="InterPro" id="IPR002078">
    <property type="entry name" value="Sigma_54_int"/>
</dbReference>
<keyword evidence="5" id="KW-0804">Transcription</keyword>
<evidence type="ECO:0000256" key="2">
    <source>
        <dbReference type="ARBA" id="ARBA00022840"/>
    </source>
</evidence>
<dbReference type="Pfam" id="PF00158">
    <property type="entry name" value="Sigma54_activat"/>
    <property type="match status" value="1"/>
</dbReference>
<dbReference type="Pfam" id="PF25601">
    <property type="entry name" value="AAA_lid_14"/>
    <property type="match status" value="1"/>
</dbReference>
<dbReference type="CDD" id="cd00009">
    <property type="entry name" value="AAA"/>
    <property type="match status" value="1"/>
</dbReference>
<dbReference type="InterPro" id="IPR025943">
    <property type="entry name" value="Sigma_54_int_dom_ATP-bd_2"/>
</dbReference>
<keyword evidence="2" id="KW-0067">ATP-binding</keyword>
<dbReference type="AlphaFoldDB" id="A0A1C3EH33"/>
<comment type="caution">
    <text evidence="7">The sequence shown here is derived from an EMBL/GenBank/DDBJ whole genome shotgun (WGS) entry which is preliminary data.</text>
</comment>
<name>A0A1C3EH33_9PLAN</name>
<dbReference type="SMART" id="SM00382">
    <property type="entry name" value="AAA"/>
    <property type="match status" value="1"/>
</dbReference>
<dbReference type="STRING" id="1841610.A6X21_19510"/>
<dbReference type="InterPro" id="IPR002197">
    <property type="entry name" value="HTH_Fis"/>
</dbReference>
<dbReference type="Proteomes" id="UP000094828">
    <property type="component" value="Unassembled WGS sequence"/>
</dbReference>
<dbReference type="PROSITE" id="PS00676">
    <property type="entry name" value="SIGMA54_INTERACT_2"/>
    <property type="match status" value="1"/>
</dbReference>
<dbReference type="GO" id="GO:0005524">
    <property type="term" value="F:ATP binding"/>
    <property type="evidence" value="ECO:0007669"/>
    <property type="project" value="UniProtKB-KW"/>
</dbReference>
<dbReference type="InterPro" id="IPR025662">
    <property type="entry name" value="Sigma_54_int_dom_ATP-bd_1"/>
</dbReference>
<keyword evidence="1" id="KW-0547">Nucleotide-binding</keyword>
<evidence type="ECO:0000256" key="4">
    <source>
        <dbReference type="ARBA" id="ARBA00023125"/>
    </source>
</evidence>
<dbReference type="PRINTS" id="PR01590">
    <property type="entry name" value="HTHFIS"/>
</dbReference>
<dbReference type="InterPro" id="IPR009057">
    <property type="entry name" value="Homeodomain-like_sf"/>
</dbReference>
<dbReference type="Pfam" id="PF02954">
    <property type="entry name" value="HTH_8"/>
    <property type="match status" value="1"/>
</dbReference>
<accession>A0A1C3EH33</accession>
<dbReference type="OrthoDB" id="9807827at2"/>
<dbReference type="Gene3D" id="3.40.50.300">
    <property type="entry name" value="P-loop containing nucleotide triphosphate hydrolases"/>
    <property type="match status" value="1"/>
</dbReference>
<dbReference type="InterPro" id="IPR027417">
    <property type="entry name" value="P-loop_NTPase"/>
</dbReference>
<evidence type="ECO:0000256" key="5">
    <source>
        <dbReference type="ARBA" id="ARBA00023163"/>
    </source>
</evidence>
<keyword evidence="3" id="KW-0805">Transcription regulation</keyword>
<evidence type="ECO:0000256" key="3">
    <source>
        <dbReference type="ARBA" id="ARBA00023015"/>
    </source>
</evidence>
<reference evidence="7 8" key="1">
    <citation type="submission" date="2016-05" db="EMBL/GenBank/DDBJ databases">
        <title>Genomic and physiological characterization of Planctopirus sp. isolated from fresh water lake.</title>
        <authorList>
            <person name="Subhash Y."/>
            <person name="Ramana C."/>
        </authorList>
    </citation>
    <scope>NUCLEOTIDE SEQUENCE [LARGE SCALE GENOMIC DNA]</scope>
    <source>
        <strain evidence="7 8">JC280</strain>
    </source>
</reference>
<dbReference type="InterPro" id="IPR025944">
    <property type="entry name" value="Sigma_54_int_dom_CS"/>
</dbReference>
<dbReference type="SUPFAM" id="SSF52540">
    <property type="entry name" value="P-loop containing nucleoside triphosphate hydrolases"/>
    <property type="match status" value="1"/>
</dbReference>
<dbReference type="FunFam" id="3.40.50.300:FF:000006">
    <property type="entry name" value="DNA-binding transcriptional regulator NtrC"/>
    <property type="match status" value="1"/>
</dbReference>
<sequence>MSNGTKGGFSVMDTMIGTSQSMLDVHRLVRQVASTSATVLLLGETGTGKELVAKAVHEMSPRASGPFIRVNCGALSESLLESELFGHVKGAFTSAFENRTGRFEAAHGGTIFLDEINSMSYTLQVKLLRVLQEQEFERVGDTKTIRVDCRIVAATNRDLLDEIDAGRFREDLYYRLNVVPIYLPPLRDRPDDLADLIAHFAKRYAIANSRPVPKVSEDVIAVLRSYAWPGNVRELQNYVERAIVLSSGETLTLDLFPPHVRGMAPIRLNRSRSNNLETLCSELVTLGLLDAGEDCTNAYDRVVTLVEKELILQVLRTCQGVQTKAATKLGINRNTLHKKITDYHLESEAR</sequence>
<dbReference type="InterPro" id="IPR058031">
    <property type="entry name" value="AAA_lid_NorR"/>
</dbReference>
<evidence type="ECO:0000313" key="8">
    <source>
        <dbReference type="Proteomes" id="UP000094828"/>
    </source>
</evidence>
<dbReference type="PANTHER" id="PTHR32071">
    <property type="entry name" value="TRANSCRIPTIONAL REGULATORY PROTEIN"/>
    <property type="match status" value="1"/>
</dbReference>
<dbReference type="PROSITE" id="PS50045">
    <property type="entry name" value="SIGMA54_INTERACT_4"/>
    <property type="match status" value="1"/>
</dbReference>